<evidence type="ECO:0000313" key="2">
    <source>
        <dbReference type="Proteomes" id="UP000015102"/>
    </source>
</evidence>
<reference evidence="1" key="2">
    <citation type="submission" date="2015-06" db="UniProtKB">
        <authorList>
            <consortium name="EnsemblMetazoa"/>
        </authorList>
    </citation>
    <scope>IDENTIFICATION</scope>
</reference>
<dbReference type="GO" id="GO:0004222">
    <property type="term" value="F:metalloendopeptidase activity"/>
    <property type="evidence" value="ECO:0007669"/>
    <property type="project" value="TreeGrafter"/>
</dbReference>
<keyword evidence="2" id="KW-1185">Reference proteome</keyword>
<name>T1GWG6_MEGSC</name>
<proteinExistence type="predicted"/>
<dbReference type="STRING" id="36166.T1GWG6"/>
<dbReference type="GO" id="GO:0006509">
    <property type="term" value="P:membrane protein ectodomain proteolysis"/>
    <property type="evidence" value="ECO:0007669"/>
    <property type="project" value="TreeGrafter"/>
</dbReference>
<dbReference type="PANTHER" id="PTHR45702:SF3">
    <property type="entry name" value="KUZBANIAN-LIKE, ISOFORM A"/>
    <property type="match status" value="1"/>
</dbReference>
<sequence>QQDQPQKSSKPANIIVKHDFETNLRKKFGNFPPISEDDSSKFNNNFFNSNWTAYNSSSSTSSSSSRPSHKTHVEIITKNGPTKKSNIIGSNYNPEVVSTSQNNNYHSHHHNNINFNIRNDISDSSFARALYDRKSTCMLYLQADHTFFQKMGSDEASIEAITRHVQRANSIYRNTVIQDMSTVCNLRNFQVLEHALGLITIDHKNKRTRHVFEENDLDIKLHSSYDIDVVSISQYLYSYILDV</sequence>
<dbReference type="Proteomes" id="UP000015102">
    <property type="component" value="Unassembled WGS sequence"/>
</dbReference>
<dbReference type="InterPro" id="IPR024079">
    <property type="entry name" value="MetalloPept_cat_dom_sf"/>
</dbReference>
<dbReference type="GO" id="GO:0005886">
    <property type="term" value="C:plasma membrane"/>
    <property type="evidence" value="ECO:0007669"/>
    <property type="project" value="TreeGrafter"/>
</dbReference>
<organism evidence="1 2">
    <name type="scientific">Megaselia scalaris</name>
    <name type="common">Humpbacked fly</name>
    <name type="synonym">Phora scalaris</name>
    <dbReference type="NCBI Taxonomy" id="36166"/>
    <lineage>
        <taxon>Eukaryota</taxon>
        <taxon>Metazoa</taxon>
        <taxon>Ecdysozoa</taxon>
        <taxon>Arthropoda</taxon>
        <taxon>Hexapoda</taxon>
        <taxon>Insecta</taxon>
        <taxon>Pterygota</taxon>
        <taxon>Neoptera</taxon>
        <taxon>Endopterygota</taxon>
        <taxon>Diptera</taxon>
        <taxon>Brachycera</taxon>
        <taxon>Muscomorpha</taxon>
        <taxon>Platypezoidea</taxon>
        <taxon>Phoridae</taxon>
        <taxon>Megaseliini</taxon>
        <taxon>Megaselia</taxon>
    </lineage>
</organism>
<dbReference type="Gene3D" id="3.40.390.10">
    <property type="entry name" value="Collagenase (Catalytic Domain)"/>
    <property type="match status" value="1"/>
</dbReference>
<evidence type="ECO:0000313" key="1">
    <source>
        <dbReference type="EnsemblMetazoa" id="MESCA008143-PA"/>
    </source>
</evidence>
<accession>T1GWG6</accession>
<dbReference type="InterPro" id="IPR051489">
    <property type="entry name" value="ADAM_Metalloproteinase"/>
</dbReference>
<reference evidence="2" key="1">
    <citation type="submission" date="2013-02" db="EMBL/GenBank/DDBJ databases">
        <authorList>
            <person name="Hughes D."/>
        </authorList>
    </citation>
    <scope>NUCLEOTIDE SEQUENCE</scope>
    <source>
        <strain>Durham</strain>
        <strain evidence="2">NC isolate 2 -- Noor lab</strain>
    </source>
</reference>
<protein>
    <submittedName>
        <fullName evidence="1">Uncharacterized protein</fullName>
    </submittedName>
</protein>
<dbReference type="PANTHER" id="PTHR45702">
    <property type="entry name" value="ADAM10/ADAM17 METALLOPEPTIDASE FAMILY MEMBER"/>
    <property type="match status" value="1"/>
</dbReference>
<dbReference type="SUPFAM" id="SSF55486">
    <property type="entry name" value="Metalloproteases ('zincins'), catalytic domain"/>
    <property type="match status" value="1"/>
</dbReference>
<dbReference type="AlphaFoldDB" id="T1GWG6"/>
<dbReference type="EMBL" id="CAQQ02136524">
    <property type="status" value="NOT_ANNOTATED_CDS"/>
    <property type="molecule type" value="Genomic_DNA"/>
</dbReference>
<dbReference type="EnsemblMetazoa" id="MESCA008143-RA">
    <property type="protein sequence ID" value="MESCA008143-PA"/>
    <property type="gene ID" value="MESCA008143"/>
</dbReference>
<dbReference type="HOGENOM" id="CLU_1145018_0_0_1"/>
<dbReference type="GO" id="GO:0007219">
    <property type="term" value="P:Notch signaling pathway"/>
    <property type="evidence" value="ECO:0007669"/>
    <property type="project" value="TreeGrafter"/>
</dbReference>